<dbReference type="SMART" id="SM00342">
    <property type="entry name" value="HTH_ARAC"/>
    <property type="match status" value="1"/>
</dbReference>
<dbReference type="Gene3D" id="1.10.10.60">
    <property type="entry name" value="Homeodomain-like"/>
    <property type="match status" value="2"/>
</dbReference>
<dbReference type="InterPro" id="IPR011006">
    <property type="entry name" value="CheY-like_superfamily"/>
</dbReference>
<feature type="domain" description="Response regulatory" evidence="6">
    <location>
        <begin position="15"/>
        <end position="134"/>
    </location>
</feature>
<keyword evidence="4" id="KW-0597">Phosphoprotein</keyword>
<dbReference type="PRINTS" id="PR00032">
    <property type="entry name" value="HTHARAC"/>
</dbReference>
<evidence type="ECO:0000256" key="1">
    <source>
        <dbReference type="ARBA" id="ARBA00023015"/>
    </source>
</evidence>
<keyword evidence="1" id="KW-0805">Transcription regulation</keyword>
<dbReference type="SMART" id="SM00448">
    <property type="entry name" value="REC"/>
    <property type="match status" value="1"/>
</dbReference>
<dbReference type="InterPro" id="IPR018062">
    <property type="entry name" value="HTH_AraC-typ_CS"/>
</dbReference>
<evidence type="ECO:0000259" key="6">
    <source>
        <dbReference type="PROSITE" id="PS50110"/>
    </source>
</evidence>
<dbReference type="InterPro" id="IPR018060">
    <property type="entry name" value="HTH_AraC"/>
</dbReference>
<dbReference type="Proteomes" id="UP000309170">
    <property type="component" value="Unassembled WGS sequence"/>
</dbReference>
<reference evidence="7 8" key="1">
    <citation type="journal article" date="2019" name="Environ. Microbiol.">
        <title>An active ?-lactamase is a part of an orchestrated cell wall stress resistance network of Bacillus subtilis and related rhizosphere species.</title>
        <authorList>
            <person name="Bucher T."/>
            <person name="Keren-Paz A."/>
            <person name="Hausser J."/>
            <person name="Olender T."/>
            <person name="Cytryn E."/>
            <person name="Kolodkin-Gal I."/>
        </authorList>
    </citation>
    <scope>NUCLEOTIDE SEQUENCE [LARGE SCALE GENOMIC DNA]</scope>
    <source>
        <strain evidence="7 8">I4</strain>
    </source>
</reference>
<evidence type="ECO:0000256" key="3">
    <source>
        <dbReference type="ARBA" id="ARBA00023163"/>
    </source>
</evidence>
<keyword evidence="2" id="KW-0238">DNA-binding</keyword>
<feature type="modified residue" description="4-aspartylphosphate" evidence="4">
    <location>
        <position position="69"/>
    </location>
</feature>
<dbReference type="CDD" id="cd17536">
    <property type="entry name" value="REC_YesN-like"/>
    <property type="match status" value="1"/>
</dbReference>
<evidence type="ECO:0000259" key="5">
    <source>
        <dbReference type="PROSITE" id="PS01124"/>
    </source>
</evidence>
<evidence type="ECO:0000313" key="8">
    <source>
        <dbReference type="Proteomes" id="UP000309170"/>
    </source>
</evidence>
<dbReference type="GO" id="GO:0043565">
    <property type="term" value="F:sequence-specific DNA binding"/>
    <property type="evidence" value="ECO:0007669"/>
    <property type="project" value="InterPro"/>
</dbReference>
<dbReference type="SUPFAM" id="SSF46689">
    <property type="entry name" value="Homeodomain-like"/>
    <property type="match status" value="2"/>
</dbReference>
<comment type="caution">
    <text evidence="7">The sequence shown here is derived from an EMBL/GenBank/DDBJ whole genome shotgun (WGS) entry which is preliminary data.</text>
</comment>
<dbReference type="PANTHER" id="PTHR43280">
    <property type="entry name" value="ARAC-FAMILY TRANSCRIPTIONAL REGULATOR"/>
    <property type="match status" value="1"/>
</dbReference>
<accession>A0A9X9EU49</accession>
<dbReference type="PROSITE" id="PS01124">
    <property type="entry name" value="HTH_ARAC_FAMILY_2"/>
    <property type="match status" value="1"/>
</dbReference>
<dbReference type="PROSITE" id="PS50110">
    <property type="entry name" value="RESPONSE_REGULATORY"/>
    <property type="match status" value="1"/>
</dbReference>
<feature type="domain" description="HTH araC/xylS-type" evidence="5">
    <location>
        <begin position="441"/>
        <end position="539"/>
    </location>
</feature>
<name>A0A9X9EU49_9BACI</name>
<keyword evidence="3" id="KW-0804">Transcription</keyword>
<evidence type="ECO:0000256" key="2">
    <source>
        <dbReference type="ARBA" id="ARBA00023125"/>
    </source>
</evidence>
<dbReference type="EMBL" id="SZNT01000028">
    <property type="protein sequence ID" value="TKH15259.1"/>
    <property type="molecule type" value="Genomic_DNA"/>
</dbReference>
<dbReference type="Gene3D" id="3.40.50.2300">
    <property type="match status" value="1"/>
</dbReference>
<dbReference type="InterPro" id="IPR001789">
    <property type="entry name" value="Sig_transdc_resp-reg_receiver"/>
</dbReference>
<sequence>MFKERRRTEMIQRVRTVIVDDEPRIRRGIERLVQSCGEEWQVVGVYSDGQEAYDAIINQVEEVDVLITDVQMPVMDGLTLIQHLKKTKPTLFPFIISGYDDFLYVQTALREGAVDYILKPIDREKFKLQLKTVQEKVIEARKEREKIGEIEERALILTHEKQLQLLMEITWKDAMDLSLLEWTRQFPEGTYSLIHIGIDHTSAKTQSFSPEDWGKWNDVIKKLITDLLDDHSTHWMWKDSLHASWLLIKDTTPTALEQLCITLKTTVQRQTPFTVSIALGNEFNDLTLLVNIKDELRSTLQYRMIQGGNKIFRTEMLKHVSYNKVIEVPPSIYKWAEETVEAMEHGEEAAIRSLRQFLNELKDVTSPFVIQESVRYLSIRIINKWIKSDGFKELPLLLEEAFSIAEDSSHFNHLKKETERWVMNMLKKQAAFQNDQTDPIRKAKEWILKHIGDNITIKKIANHVHLNSTYFCEYFKNQTGETVLDYVTNERLKVAKELLSHTDLKIYDIASKVGYQDTKYFSRLFKQWTGQLPSQYRDTHEFFLKK</sequence>
<dbReference type="GO" id="GO:0000160">
    <property type="term" value="P:phosphorelay signal transduction system"/>
    <property type="evidence" value="ECO:0007669"/>
    <property type="project" value="InterPro"/>
</dbReference>
<dbReference type="GO" id="GO:0003700">
    <property type="term" value="F:DNA-binding transcription factor activity"/>
    <property type="evidence" value="ECO:0007669"/>
    <property type="project" value="InterPro"/>
</dbReference>
<dbReference type="PANTHER" id="PTHR43280:SF28">
    <property type="entry name" value="HTH-TYPE TRANSCRIPTIONAL ACTIVATOR RHAS"/>
    <property type="match status" value="1"/>
</dbReference>
<dbReference type="Pfam" id="PF00072">
    <property type="entry name" value="Response_reg"/>
    <property type="match status" value="1"/>
</dbReference>
<evidence type="ECO:0000313" key="7">
    <source>
        <dbReference type="EMBL" id="TKH15259.1"/>
    </source>
</evidence>
<dbReference type="Pfam" id="PF12833">
    <property type="entry name" value="HTH_18"/>
    <property type="match status" value="1"/>
</dbReference>
<dbReference type="InterPro" id="IPR020449">
    <property type="entry name" value="Tscrpt_reg_AraC-type_HTH"/>
</dbReference>
<dbReference type="InterPro" id="IPR009057">
    <property type="entry name" value="Homeodomain-like_sf"/>
</dbReference>
<dbReference type="AlphaFoldDB" id="A0A9X9EU49"/>
<dbReference type="SUPFAM" id="SSF52172">
    <property type="entry name" value="CheY-like"/>
    <property type="match status" value="1"/>
</dbReference>
<proteinExistence type="predicted"/>
<dbReference type="PROSITE" id="PS00041">
    <property type="entry name" value="HTH_ARAC_FAMILY_1"/>
    <property type="match status" value="1"/>
</dbReference>
<organism evidence="7 8">
    <name type="scientific">Peribacillus simplex</name>
    <dbReference type="NCBI Taxonomy" id="1478"/>
    <lineage>
        <taxon>Bacteria</taxon>
        <taxon>Bacillati</taxon>
        <taxon>Bacillota</taxon>
        <taxon>Bacilli</taxon>
        <taxon>Bacillales</taxon>
        <taxon>Bacillaceae</taxon>
        <taxon>Peribacillus</taxon>
    </lineage>
</organism>
<gene>
    <name evidence="7" type="ORF">FC678_02705</name>
</gene>
<protein>
    <submittedName>
        <fullName evidence="7">Response regulator</fullName>
    </submittedName>
</protein>
<evidence type="ECO:0000256" key="4">
    <source>
        <dbReference type="PROSITE-ProRule" id="PRU00169"/>
    </source>
</evidence>